<feature type="transmembrane region" description="Helical" evidence="6">
    <location>
        <begin position="65"/>
        <end position="81"/>
    </location>
</feature>
<comment type="subcellular location">
    <subcellularLocation>
        <location evidence="1">Cell membrane</location>
        <topology evidence="1">Multi-pass membrane protein</topology>
    </subcellularLocation>
</comment>
<dbReference type="EMBL" id="JACCFW010000001">
    <property type="protein sequence ID" value="NYJ73774.1"/>
    <property type="molecule type" value="Genomic_DNA"/>
</dbReference>
<keyword evidence="2" id="KW-1003">Cell membrane</keyword>
<keyword evidence="4 6" id="KW-1133">Transmembrane helix</keyword>
<keyword evidence="3 6" id="KW-0812">Transmembrane</keyword>
<dbReference type="RefSeq" id="WP_343048408.1">
    <property type="nucleotide sequence ID" value="NZ_JACCFW010000001.1"/>
</dbReference>
<dbReference type="PANTHER" id="PTHR40077:SF2">
    <property type="entry name" value="MEMBRANE PROTEIN"/>
    <property type="match status" value="1"/>
</dbReference>
<evidence type="ECO:0000256" key="4">
    <source>
        <dbReference type="ARBA" id="ARBA00022989"/>
    </source>
</evidence>
<dbReference type="NCBIfam" id="TIGR03954">
    <property type="entry name" value="integ_memb_HG"/>
    <property type="match status" value="1"/>
</dbReference>
<accession>A0A853DFE1</accession>
<evidence type="ECO:0000313" key="9">
    <source>
        <dbReference type="Proteomes" id="UP000571817"/>
    </source>
</evidence>
<dbReference type="PANTHER" id="PTHR40077">
    <property type="entry name" value="MEMBRANE PROTEIN-RELATED"/>
    <property type="match status" value="1"/>
</dbReference>
<feature type="domain" description="DUF3817" evidence="7">
    <location>
        <begin position="26"/>
        <end position="110"/>
    </location>
</feature>
<dbReference type="AlphaFoldDB" id="A0A853DFE1"/>
<organism evidence="8 9">
    <name type="scientific">Allobranchiibius huperziae</name>
    <dbReference type="NCBI Taxonomy" id="1874116"/>
    <lineage>
        <taxon>Bacteria</taxon>
        <taxon>Bacillati</taxon>
        <taxon>Actinomycetota</taxon>
        <taxon>Actinomycetes</taxon>
        <taxon>Micrococcales</taxon>
        <taxon>Dermacoccaceae</taxon>
        <taxon>Allobranchiibius</taxon>
    </lineage>
</organism>
<proteinExistence type="predicted"/>
<keyword evidence="5 6" id="KW-0472">Membrane</keyword>
<gene>
    <name evidence="8" type="ORF">HNR15_000737</name>
</gene>
<evidence type="ECO:0000256" key="6">
    <source>
        <dbReference type="SAM" id="Phobius"/>
    </source>
</evidence>
<evidence type="ECO:0000256" key="1">
    <source>
        <dbReference type="ARBA" id="ARBA00004651"/>
    </source>
</evidence>
<dbReference type="InterPro" id="IPR023845">
    <property type="entry name" value="DUF3817_TM"/>
</dbReference>
<evidence type="ECO:0000256" key="5">
    <source>
        <dbReference type="ARBA" id="ARBA00023136"/>
    </source>
</evidence>
<evidence type="ECO:0000313" key="8">
    <source>
        <dbReference type="EMBL" id="NYJ73774.1"/>
    </source>
</evidence>
<keyword evidence="9" id="KW-1185">Reference proteome</keyword>
<feature type="transmembrane region" description="Helical" evidence="6">
    <location>
        <begin position="88"/>
        <end position="106"/>
    </location>
</feature>
<dbReference type="Proteomes" id="UP000571817">
    <property type="component" value="Unassembled WGS sequence"/>
</dbReference>
<protein>
    <submittedName>
        <fullName evidence="8">Integral membrane protein</fullName>
    </submittedName>
</protein>
<feature type="transmembrane region" description="Helical" evidence="6">
    <location>
        <begin position="31"/>
        <end position="53"/>
    </location>
</feature>
<evidence type="ECO:0000259" key="7">
    <source>
        <dbReference type="Pfam" id="PF12823"/>
    </source>
</evidence>
<dbReference type="Pfam" id="PF12823">
    <property type="entry name" value="DUF3817"/>
    <property type="match status" value="1"/>
</dbReference>
<dbReference type="GO" id="GO:0005886">
    <property type="term" value="C:plasma membrane"/>
    <property type="evidence" value="ECO:0007669"/>
    <property type="project" value="UniProtKB-SubCell"/>
</dbReference>
<evidence type="ECO:0000256" key="3">
    <source>
        <dbReference type="ARBA" id="ARBA00022692"/>
    </source>
</evidence>
<reference evidence="8 9" key="1">
    <citation type="submission" date="2020-07" db="EMBL/GenBank/DDBJ databases">
        <title>Sequencing the genomes of 1000 actinobacteria strains.</title>
        <authorList>
            <person name="Klenk H.-P."/>
        </authorList>
    </citation>
    <scope>NUCLEOTIDE SEQUENCE [LARGE SCALE GENOMIC DNA]</scope>
    <source>
        <strain evidence="8 9">DSM 29531</strain>
    </source>
</reference>
<sequence>MSEQTQKAARPSGRTLIDPAKARKGLTFFKVMAVIVGIGLLLLTAQVILKYAFDNGALDWWPQPHGLVYIVYIAATVNLAFRMRWGLLKMVGVILAGCVPFLSFYIERKVSANVEGDLAALQADTPRG</sequence>
<evidence type="ECO:0000256" key="2">
    <source>
        <dbReference type="ARBA" id="ARBA00022475"/>
    </source>
</evidence>
<name>A0A853DFE1_9MICO</name>
<comment type="caution">
    <text evidence="8">The sequence shown here is derived from an EMBL/GenBank/DDBJ whole genome shotgun (WGS) entry which is preliminary data.</text>
</comment>